<dbReference type="RefSeq" id="XP_021868787.1">
    <property type="nucleotide sequence ID" value="XM_022012048.1"/>
</dbReference>
<sequence length="235" mass="25369">MDQLARYIVPHLPADLQALYLHPPNLSEPSSFIPLIRTLFPYAKYLIVVLAFYIVWTTTMSILGYFSRFLRFTMKIGPILALAGWVMANSGQGGVEELVQAAKEWAGLSQPQVGRQWSPGIASLFGASSSTKSRTKKSSSRTGGIFGLGQQEEPISSRTRNGKKRKTRASNEGVGDVLNDLLSSAAGNAAAGGAGGEWQDAVQGYVKRTLAKASGLDWLFGNDQEETGTGRARSR</sequence>
<keyword evidence="2" id="KW-1133">Transmembrane helix</keyword>
<evidence type="ECO:0000313" key="4">
    <source>
        <dbReference type="Proteomes" id="UP000193218"/>
    </source>
</evidence>
<dbReference type="OrthoDB" id="2562427at2759"/>
<evidence type="ECO:0000313" key="3">
    <source>
        <dbReference type="EMBL" id="ORX34524.1"/>
    </source>
</evidence>
<evidence type="ECO:0000256" key="2">
    <source>
        <dbReference type="SAM" id="Phobius"/>
    </source>
</evidence>
<gene>
    <name evidence="3" type="ORF">BD324DRAFT_157012</name>
</gene>
<feature type="transmembrane region" description="Helical" evidence="2">
    <location>
        <begin position="45"/>
        <end position="66"/>
    </location>
</feature>
<keyword evidence="2" id="KW-0812">Transmembrane</keyword>
<comment type="caution">
    <text evidence="3">The sequence shown here is derived from an EMBL/GenBank/DDBJ whole genome shotgun (WGS) entry which is preliminary data.</text>
</comment>
<feature type="region of interest" description="Disordered" evidence="1">
    <location>
        <begin position="127"/>
        <end position="172"/>
    </location>
</feature>
<evidence type="ECO:0000256" key="1">
    <source>
        <dbReference type="SAM" id="MobiDB-lite"/>
    </source>
</evidence>
<protein>
    <submittedName>
        <fullName evidence="3">Uncharacterized protein</fullName>
    </submittedName>
</protein>
<reference evidence="3 4" key="1">
    <citation type="submission" date="2017-03" db="EMBL/GenBank/DDBJ databases">
        <title>Widespread Adenine N6-methylation of Active Genes in Fungi.</title>
        <authorList>
            <consortium name="DOE Joint Genome Institute"/>
            <person name="Mondo S.J."/>
            <person name="Dannebaum R.O."/>
            <person name="Kuo R.C."/>
            <person name="Louie K.B."/>
            <person name="Bewick A.J."/>
            <person name="Labutti K."/>
            <person name="Haridas S."/>
            <person name="Kuo A."/>
            <person name="Salamov A."/>
            <person name="Ahrendt S.R."/>
            <person name="Lau R."/>
            <person name="Bowen B.P."/>
            <person name="Lipzen A."/>
            <person name="Sullivan W."/>
            <person name="Andreopoulos W.B."/>
            <person name="Clum A."/>
            <person name="Lindquist E."/>
            <person name="Daum C."/>
            <person name="Northen T.R."/>
            <person name="Ramamoorthy G."/>
            <person name="Schmitz R.J."/>
            <person name="Gryganskyi A."/>
            <person name="Culley D."/>
            <person name="Magnuson J."/>
            <person name="James T.Y."/>
            <person name="O'Malley M.A."/>
            <person name="Stajich J.E."/>
            <person name="Spatafora J.W."/>
            <person name="Visel A."/>
            <person name="Grigoriev I.V."/>
        </authorList>
    </citation>
    <scope>NUCLEOTIDE SEQUENCE [LARGE SCALE GENOMIC DNA]</scope>
    <source>
        <strain evidence="3 4">NRRL Y-17943</strain>
    </source>
</reference>
<dbReference type="EMBL" id="NBSH01000014">
    <property type="protein sequence ID" value="ORX34524.1"/>
    <property type="molecule type" value="Genomic_DNA"/>
</dbReference>
<dbReference type="GeneID" id="33553856"/>
<name>A0A1Y1UAE8_9TREE</name>
<proteinExistence type="predicted"/>
<dbReference type="AlphaFoldDB" id="A0A1Y1UAE8"/>
<dbReference type="InParanoid" id="A0A1Y1UAE8"/>
<keyword evidence="2" id="KW-0472">Membrane</keyword>
<dbReference type="Proteomes" id="UP000193218">
    <property type="component" value="Unassembled WGS sequence"/>
</dbReference>
<accession>A0A1Y1UAE8</accession>
<organism evidence="3 4">
    <name type="scientific">Kockovaella imperatae</name>
    <dbReference type="NCBI Taxonomy" id="4999"/>
    <lineage>
        <taxon>Eukaryota</taxon>
        <taxon>Fungi</taxon>
        <taxon>Dikarya</taxon>
        <taxon>Basidiomycota</taxon>
        <taxon>Agaricomycotina</taxon>
        <taxon>Tremellomycetes</taxon>
        <taxon>Tremellales</taxon>
        <taxon>Cuniculitremaceae</taxon>
        <taxon>Kockovaella</taxon>
    </lineage>
</organism>
<keyword evidence="4" id="KW-1185">Reference proteome</keyword>